<gene>
    <name evidence="1" type="ORF">CC84DRAFT_1252983</name>
</gene>
<dbReference type="STRING" id="1460663.A0A177C469"/>
<dbReference type="GeneID" id="28767864"/>
<evidence type="ECO:0008006" key="3">
    <source>
        <dbReference type="Google" id="ProtNLM"/>
    </source>
</evidence>
<dbReference type="OrthoDB" id="3257981at2759"/>
<dbReference type="CDD" id="cd11577">
    <property type="entry name" value="GH71"/>
    <property type="match status" value="1"/>
</dbReference>
<dbReference type="EMBL" id="KV441556">
    <property type="protein sequence ID" value="OAG02295.1"/>
    <property type="molecule type" value="Genomic_DNA"/>
</dbReference>
<reference evidence="1 2" key="1">
    <citation type="submission" date="2016-05" db="EMBL/GenBank/DDBJ databases">
        <title>Comparative analysis of secretome profiles of manganese(II)-oxidizing ascomycete fungi.</title>
        <authorList>
            <consortium name="DOE Joint Genome Institute"/>
            <person name="Zeiner C.A."/>
            <person name="Purvine S.O."/>
            <person name="Zink E.M."/>
            <person name="Wu S."/>
            <person name="Pasa-Tolic L."/>
            <person name="Chaput D.L."/>
            <person name="Haridas S."/>
            <person name="Grigoriev I.V."/>
            <person name="Santelli C.M."/>
            <person name="Hansel C.M."/>
        </authorList>
    </citation>
    <scope>NUCLEOTIDE SEQUENCE [LARGE SCALE GENOMIC DNA]</scope>
    <source>
        <strain evidence="1 2">AP3s5-JAC2a</strain>
    </source>
</reference>
<dbReference type="Gene3D" id="3.20.20.80">
    <property type="entry name" value="Glycosidases"/>
    <property type="match status" value="1"/>
</dbReference>
<evidence type="ECO:0000313" key="1">
    <source>
        <dbReference type="EMBL" id="OAG02295.1"/>
    </source>
</evidence>
<protein>
    <recommendedName>
        <fullName evidence="3">Glycoside hydrolase</fullName>
    </recommendedName>
</protein>
<evidence type="ECO:0000313" key="2">
    <source>
        <dbReference type="Proteomes" id="UP000077069"/>
    </source>
</evidence>
<keyword evidence="2" id="KW-1185">Reference proteome</keyword>
<dbReference type="RefSeq" id="XP_018032660.1">
    <property type="nucleotide sequence ID" value="XM_018184378.1"/>
</dbReference>
<dbReference type="AlphaFoldDB" id="A0A177C469"/>
<accession>A0A177C469</accession>
<dbReference type="GO" id="GO:0051118">
    <property type="term" value="F:glucan endo-1,3-alpha-glucosidase activity"/>
    <property type="evidence" value="ECO:0007669"/>
    <property type="project" value="InterPro"/>
</dbReference>
<sequence>MFLPQHCHLTFRSFAHYMIGSIIPDHTNQDIVDAKNLGLDAFALNLDSLDSWATETVGHLFDQADDSGFGLFFSFDHNHFSSPSEYADFLKPFLSRPSYFKYAGKPLVSTFNGESVTEDNWASFKAAVGDILLIPGFSAAVPSPDFFAARNSLDGVFNWNSWPDASAGKADVSDADDSTYLSAAHGAGKLFIMGVSPLQFKHIDPSDNNWYRRGEGNLELRLEQALTLQPDMIELQTWNDAGESHYMGNWWEEPIANTPILDYVRDYDHKGYWQVLGPFIQAWKRGDSTTAGIVPSGKDVQGAFWHHTLTVNADCGADAFGKPRDFGNAEDVVSGIILVAVGKTGLVALVKNGDRELGQVDLVEGYNRFKVEGLGDGSVSVKVVDGSGAAVAEATGSLSVSSSAALCNYNFQVVGF</sequence>
<organism evidence="1 2">
    <name type="scientific">Paraphaeosphaeria sporulosa</name>
    <dbReference type="NCBI Taxonomy" id="1460663"/>
    <lineage>
        <taxon>Eukaryota</taxon>
        <taxon>Fungi</taxon>
        <taxon>Dikarya</taxon>
        <taxon>Ascomycota</taxon>
        <taxon>Pezizomycotina</taxon>
        <taxon>Dothideomycetes</taxon>
        <taxon>Pleosporomycetidae</taxon>
        <taxon>Pleosporales</taxon>
        <taxon>Massarineae</taxon>
        <taxon>Didymosphaeriaceae</taxon>
        <taxon>Paraphaeosphaeria</taxon>
    </lineage>
</organism>
<proteinExistence type="predicted"/>
<dbReference type="Proteomes" id="UP000077069">
    <property type="component" value="Unassembled WGS sequence"/>
</dbReference>
<dbReference type="InterPro" id="IPR005197">
    <property type="entry name" value="Glyco_hydro_71"/>
</dbReference>
<dbReference type="Pfam" id="PF03659">
    <property type="entry name" value="Glyco_hydro_71"/>
    <property type="match status" value="1"/>
</dbReference>
<name>A0A177C469_9PLEO</name>
<dbReference type="InParanoid" id="A0A177C469"/>